<keyword evidence="5" id="KW-1185">Reference proteome</keyword>
<keyword evidence="2" id="KW-1015">Disulfide bond</keyword>
<comment type="subcellular location">
    <subcellularLocation>
        <location evidence="1">Membrane</location>
        <topology evidence="1">Multi-pass membrane protein</topology>
    </subcellularLocation>
</comment>
<reference evidence="4 5" key="1">
    <citation type="submission" date="2016-07" db="EMBL/GenBank/DDBJ databases">
        <title>Disparate Historic Effective Population Sizes Predicted by Modern Levels of Genome Diversity for the Scaled Quail (Callipepla squamata) and the Northern Bobwhite (Colinus virginianus): Inferences from First and Second Generation Draft Genome Assemblies for Sympatric New World Quail.</title>
        <authorList>
            <person name="Oldeschulte D.L."/>
            <person name="Halley Y.A."/>
            <person name="Bhattarai E.K."/>
            <person name="Brashear W.A."/>
            <person name="Hill J."/>
            <person name="Metz R.P."/>
            <person name="Johnson C.D."/>
            <person name="Rollins D."/>
            <person name="Peterson M.J."/>
            <person name="Bickhart D.M."/>
            <person name="Decker J.E."/>
            <person name="Seabury C.M."/>
        </authorList>
    </citation>
    <scope>NUCLEOTIDE SEQUENCE [LARGE SCALE GENOMIC DNA]</scope>
    <source>
        <strain evidence="4 5">Texas</strain>
        <tissue evidence="4">Leg muscle</tissue>
    </source>
</reference>
<dbReference type="GO" id="GO:0016323">
    <property type="term" value="C:basolateral plasma membrane"/>
    <property type="evidence" value="ECO:0007669"/>
    <property type="project" value="TreeGrafter"/>
</dbReference>
<organism evidence="4 5">
    <name type="scientific">Callipepla squamata</name>
    <name type="common">Scaled quail</name>
    <dbReference type="NCBI Taxonomy" id="9009"/>
    <lineage>
        <taxon>Eukaryota</taxon>
        <taxon>Metazoa</taxon>
        <taxon>Chordata</taxon>
        <taxon>Craniata</taxon>
        <taxon>Vertebrata</taxon>
        <taxon>Euteleostomi</taxon>
        <taxon>Archelosauria</taxon>
        <taxon>Archosauria</taxon>
        <taxon>Dinosauria</taxon>
        <taxon>Saurischia</taxon>
        <taxon>Theropoda</taxon>
        <taxon>Coelurosauria</taxon>
        <taxon>Aves</taxon>
        <taxon>Neognathae</taxon>
        <taxon>Galloanserae</taxon>
        <taxon>Galliformes</taxon>
        <taxon>Odontophoridae</taxon>
        <taxon>Callipepla</taxon>
    </lineage>
</organism>
<dbReference type="SUPFAM" id="SSF103473">
    <property type="entry name" value="MFS general substrate transporter"/>
    <property type="match status" value="1"/>
</dbReference>
<feature type="transmembrane region" description="Helical" evidence="3">
    <location>
        <begin position="95"/>
        <end position="116"/>
    </location>
</feature>
<evidence type="ECO:0008006" key="6">
    <source>
        <dbReference type="Google" id="ProtNLM"/>
    </source>
</evidence>
<dbReference type="STRING" id="9009.A0A226MDV5"/>
<feature type="transmembrane region" description="Helical" evidence="3">
    <location>
        <begin position="23"/>
        <end position="47"/>
    </location>
</feature>
<dbReference type="InterPro" id="IPR004156">
    <property type="entry name" value="OATP"/>
</dbReference>
<evidence type="ECO:0000256" key="2">
    <source>
        <dbReference type="ARBA" id="ARBA00023157"/>
    </source>
</evidence>
<proteinExistence type="predicted"/>
<protein>
    <recommendedName>
        <fullName evidence="6">Major facilitator superfamily (MFS) profile domain-containing protein</fullName>
    </recommendedName>
</protein>
<dbReference type="Proteomes" id="UP000198323">
    <property type="component" value="Unassembled WGS sequence"/>
</dbReference>
<dbReference type="PANTHER" id="PTHR11388">
    <property type="entry name" value="ORGANIC ANION TRANSPORTER"/>
    <property type="match status" value="1"/>
</dbReference>
<dbReference type="GO" id="GO:0043252">
    <property type="term" value="P:sodium-independent organic anion transport"/>
    <property type="evidence" value="ECO:0007669"/>
    <property type="project" value="TreeGrafter"/>
</dbReference>
<keyword evidence="3" id="KW-1133">Transmembrane helix</keyword>
<keyword evidence="3" id="KW-0472">Membrane</keyword>
<evidence type="ECO:0000256" key="1">
    <source>
        <dbReference type="ARBA" id="ARBA00004141"/>
    </source>
</evidence>
<dbReference type="GO" id="GO:0015347">
    <property type="term" value="F:sodium-independent organic anion transmembrane transporter activity"/>
    <property type="evidence" value="ECO:0007669"/>
    <property type="project" value="TreeGrafter"/>
</dbReference>
<accession>A0A226MDV5</accession>
<dbReference type="PANTHER" id="PTHR11388:SF87">
    <property type="entry name" value="SOLUTE CARRIER ORGANIC ANION TRANSPORTER FAMILY MEMBER 2B1"/>
    <property type="match status" value="1"/>
</dbReference>
<evidence type="ECO:0000313" key="4">
    <source>
        <dbReference type="EMBL" id="OXB53482.1"/>
    </source>
</evidence>
<dbReference type="AlphaFoldDB" id="A0A226MDV5"/>
<name>A0A226MDV5_CALSU</name>
<dbReference type="GO" id="GO:0015125">
    <property type="term" value="F:bile acid transmembrane transporter activity"/>
    <property type="evidence" value="ECO:0007669"/>
    <property type="project" value="TreeGrafter"/>
</dbReference>
<sequence length="168" mass="18603">MTSTTTKSSCPDRTRKALCRNPFLSIKFFVFCHGLLQLSQLLVSSYLKSSISTIEKRYGLSSKTSGLLASFNEVGNTLLIVFISYFGSRVHRPRFIGCGAILVSLAGFLMSLPHFITGPYEYDQSVASRCSRKLYFMPFGTEKGNDILSRCQQLQAARGLTSGVLMSE</sequence>
<gene>
    <name evidence="4" type="ORF">ASZ78_009365</name>
</gene>
<keyword evidence="3" id="KW-0812">Transmembrane</keyword>
<dbReference type="EMBL" id="MCFN01001191">
    <property type="protein sequence ID" value="OXB53482.1"/>
    <property type="molecule type" value="Genomic_DNA"/>
</dbReference>
<evidence type="ECO:0000256" key="3">
    <source>
        <dbReference type="SAM" id="Phobius"/>
    </source>
</evidence>
<dbReference type="OrthoDB" id="5062115at2759"/>
<feature type="transmembrane region" description="Helical" evidence="3">
    <location>
        <begin position="67"/>
        <end position="88"/>
    </location>
</feature>
<dbReference type="GO" id="GO:0016324">
    <property type="term" value="C:apical plasma membrane"/>
    <property type="evidence" value="ECO:0007669"/>
    <property type="project" value="TreeGrafter"/>
</dbReference>
<dbReference type="Pfam" id="PF03137">
    <property type="entry name" value="OATP"/>
    <property type="match status" value="1"/>
</dbReference>
<comment type="caution">
    <text evidence="4">The sequence shown here is derived from an EMBL/GenBank/DDBJ whole genome shotgun (WGS) entry which is preliminary data.</text>
</comment>
<dbReference type="Gene3D" id="1.20.1250.20">
    <property type="entry name" value="MFS general substrate transporter like domains"/>
    <property type="match status" value="1"/>
</dbReference>
<evidence type="ECO:0000313" key="5">
    <source>
        <dbReference type="Proteomes" id="UP000198323"/>
    </source>
</evidence>
<dbReference type="InterPro" id="IPR036259">
    <property type="entry name" value="MFS_trans_sf"/>
</dbReference>